<proteinExistence type="predicted"/>
<keyword evidence="2" id="KW-1185">Reference proteome</keyword>
<name>A0ACC2G0N0_DALPE</name>
<evidence type="ECO:0000313" key="1">
    <source>
        <dbReference type="EMBL" id="KAJ7997132.1"/>
    </source>
</evidence>
<sequence>MKTDNGGRIYDLWDSLKGWKEKMPWVSWRSGCQRDVVEAARRNENLLYGNSKIMVFPDLSPLLYARRKAFNPLKRKLRQAGVKYGMFFPATIKVDT</sequence>
<comment type="caution">
    <text evidence="1">The sequence shown here is derived from an EMBL/GenBank/DDBJ whole genome shotgun (WGS) entry which is preliminary data.</text>
</comment>
<evidence type="ECO:0000313" key="2">
    <source>
        <dbReference type="Proteomes" id="UP001157502"/>
    </source>
</evidence>
<dbReference type="Proteomes" id="UP001157502">
    <property type="component" value="Chromosome 19"/>
</dbReference>
<dbReference type="EMBL" id="CM055746">
    <property type="protein sequence ID" value="KAJ7997132.1"/>
    <property type="molecule type" value="Genomic_DNA"/>
</dbReference>
<protein>
    <submittedName>
        <fullName evidence="1">Uncharacterized protein</fullName>
    </submittedName>
</protein>
<accession>A0ACC2G0N0</accession>
<reference evidence="1" key="1">
    <citation type="submission" date="2021-05" db="EMBL/GenBank/DDBJ databases">
        <authorList>
            <person name="Pan Q."/>
            <person name="Jouanno E."/>
            <person name="Zahm M."/>
            <person name="Klopp C."/>
            <person name="Cabau C."/>
            <person name="Louis A."/>
            <person name="Berthelot C."/>
            <person name="Parey E."/>
            <person name="Roest Crollius H."/>
            <person name="Montfort J."/>
            <person name="Robinson-Rechavi M."/>
            <person name="Bouchez O."/>
            <person name="Lampietro C."/>
            <person name="Lopez Roques C."/>
            <person name="Donnadieu C."/>
            <person name="Postlethwait J."/>
            <person name="Bobe J."/>
            <person name="Dillon D."/>
            <person name="Chandos A."/>
            <person name="von Hippel F."/>
            <person name="Guiguen Y."/>
        </authorList>
    </citation>
    <scope>NUCLEOTIDE SEQUENCE</scope>
    <source>
        <strain evidence="1">YG-Jan2019</strain>
    </source>
</reference>
<gene>
    <name evidence="1" type="ORF">DPEC_G00225790</name>
</gene>
<organism evidence="1 2">
    <name type="scientific">Dallia pectoralis</name>
    <name type="common">Alaska blackfish</name>
    <dbReference type="NCBI Taxonomy" id="75939"/>
    <lineage>
        <taxon>Eukaryota</taxon>
        <taxon>Metazoa</taxon>
        <taxon>Chordata</taxon>
        <taxon>Craniata</taxon>
        <taxon>Vertebrata</taxon>
        <taxon>Euteleostomi</taxon>
        <taxon>Actinopterygii</taxon>
        <taxon>Neopterygii</taxon>
        <taxon>Teleostei</taxon>
        <taxon>Protacanthopterygii</taxon>
        <taxon>Esociformes</taxon>
        <taxon>Umbridae</taxon>
        <taxon>Dallia</taxon>
    </lineage>
</organism>